<gene>
    <name evidence="1" type="ordered locus">Ppha_1990</name>
</gene>
<dbReference type="AlphaFoldDB" id="B4SCJ7"/>
<dbReference type="Proteomes" id="UP000002724">
    <property type="component" value="Chromosome"/>
</dbReference>
<protein>
    <recommendedName>
        <fullName evidence="3">ABC transporter substrate-binding protein</fullName>
    </recommendedName>
</protein>
<organism evidence="1 2">
    <name type="scientific">Pelodictyon phaeoclathratiforme (strain DSM 5477 / BU-1)</name>
    <dbReference type="NCBI Taxonomy" id="324925"/>
    <lineage>
        <taxon>Bacteria</taxon>
        <taxon>Pseudomonadati</taxon>
        <taxon>Chlorobiota</taxon>
        <taxon>Chlorobiia</taxon>
        <taxon>Chlorobiales</taxon>
        <taxon>Chlorobiaceae</taxon>
        <taxon>Chlorobium/Pelodictyon group</taxon>
        <taxon>Pelodictyon</taxon>
    </lineage>
</organism>
<accession>B4SCJ7</accession>
<reference evidence="1 2" key="1">
    <citation type="submission" date="2008-06" db="EMBL/GenBank/DDBJ databases">
        <title>Complete sequence of Pelodictyon phaeoclathratiforme BU-1.</title>
        <authorList>
            <consortium name="US DOE Joint Genome Institute"/>
            <person name="Lucas S."/>
            <person name="Copeland A."/>
            <person name="Lapidus A."/>
            <person name="Glavina del Rio T."/>
            <person name="Dalin E."/>
            <person name="Tice H."/>
            <person name="Bruce D."/>
            <person name="Goodwin L."/>
            <person name="Pitluck S."/>
            <person name="Schmutz J."/>
            <person name="Larimer F."/>
            <person name="Land M."/>
            <person name="Hauser L."/>
            <person name="Kyrpides N."/>
            <person name="Mikhailova N."/>
            <person name="Liu Z."/>
            <person name="Li T."/>
            <person name="Zhao F."/>
            <person name="Overmann J."/>
            <person name="Bryant D.A."/>
            <person name="Richardson P."/>
        </authorList>
    </citation>
    <scope>NUCLEOTIDE SEQUENCE [LARGE SCALE GENOMIC DNA]</scope>
    <source>
        <strain evidence="2">DSM 5477 / BU-1</strain>
    </source>
</reference>
<evidence type="ECO:0000313" key="1">
    <source>
        <dbReference type="EMBL" id="ACF44202.1"/>
    </source>
</evidence>
<name>B4SCJ7_PELPB</name>
<proteinExistence type="predicted"/>
<evidence type="ECO:0000313" key="2">
    <source>
        <dbReference type="Proteomes" id="UP000002724"/>
    </source>
</evidence>
<dbReference type="eggNOG" id="COG1840">
    <property type="taxonomic scope" value="Bacteria"/>
</dbReference>
<evidence type="ECO:0008006" key="3">
    <source>
        <dbReference type="Google" id="ProtNLM"/>
    </source>
</evidence>
<keyword evidence="2" id="KW-1185">Reference proteome</keyword>
<dbReference type="STRING" id="324925.Ppha_1990"/>
<sequence length="351" mass="39195" precursor="true">MENTGGVLAVCGAPPPLHAKTTENGVPLLRKGALNLYVNMPCPLKVVAKMAIGEFAEQYNASHDIQLYSPMLHDGNSKGIEGELKAAQSEDELPEVLVASGLHTVLSRHFKKSFIDTGIYTGITSPAALAVMPESFRKLATEHNIGIFGIGYWSIVLDLSINPVESYPRRWRDLVEPRFKDLVTVHGYNGKASIATLLMILKEQLGSGAATDFARNIRNIWHFAEILKRIDSSEPRRTPFNLLPNAATVQMPSRKNAAILEFEDGPVLAPMLLFVKTSRMEECQPIVNFFHTDIIRQALKRGDLSFAEDVNWQEPFSFPSWDYLLNNDYEELTAMLDIELKQGLRPDAFQL</sequence>
<dbReference type="KEGG" id="pph:Ppha_1990"/>
<dbReference type="HOGENOM" id="CLU_055408_0_0_10"/>
<dbReference type="Pfam" id="PF13343">
    <property type="entry name" value="SBP_bac_6"/>
    <property type="match status" value="1"/>
</dbReference>
<dbReference type="EMBL" id="CP001110">
    <property type="protein sequence ID" value="ACF44202.1"/>
    <property type="molecule type" value="Genomic_DNA"/>
</dbReference>